<proteinExistence type="predicted"/>
<dbReference type="Proteomes" id="UP000002630">
    <property type="component" value="Linkage Group LG32"/>
</dbReference>
<name>D8LU23_ECTSI</name>
<evidence type="ECO:0000313" key="2">
    <source>
        <dbReference type="EMBL" id="CBN75413.1"/>
    </source>
</evidence>
<keyword evidence="3" id="KW-1185">Reference proteome</keyword>
<dbReference type="InParanoid" id="D8LU23"/>
<feature type="region of interest" description="Disordered" evidence="1">
    <location>
        <begin position="377"/>
        <end position="412"/>
    </location>
</feature>
<feature type="compositionally biased region" description="Polar residues" evidence="1">
    <location>
        <begin position="378"/>
        <end position="403"/>
    </location>
</feature>
<reference evidence="2 3" key="1">
    <citation type="journal article" date="2010" name="Nature">
        <title>The Ectocarpus genome and the independent evolution of multicellularity in brown algae.</title>
        <authorList>
            <person name="Cock J.M."/>
            <person name="Sterck L."/>
            <person name="Rouze P."/>
            <person name="Scornet D."/>
            <person name="Allen A.E."/>
            <person name="Amoutzias G."/>
            <person name="Anthouard V."/>
            <person name="Artiguenave F."/>
            <person name="Aury J.M."/>
            <person name="Badger J.H."/>
            <person name="Beszteri B."/>
            <person name="Billiau K."/>
            <person name="Bonnet E."/>
            <person name="Bothwell J.H."/>
            <person name="Bowler C."/>
            <person name="Boyen C."/>
            <person name="Brownlee C."/>
            <person name="Carrano C.J."/>
            <person name="Charrier B."/>
            <person name="Cho G.Y."/>
            <person name="Coelho S.M."/>
            <person name="Collen J."/>
            <person name="Corre E."/>
            <person name="Da Silva C."/>
            <person name="Delage L."/>
            <person name="Delaroque N."/>
            <person name="Dittami S.M."/>
            <person name="Doulbeau S."/>
            <person name="Elias M."/>
            <person name="Farnham G."/>
            <person name="Gachon C.M."/>
            <person name="Gschloessl B."/>
            <person name="Heesch S."/>
            <person name="Jabbari K."/>
            <person name="Jubin C."/>
            <person name="Kawai H."/>
            <person name="Kimura K."/>
            <person name="Kloareg B."/>
            <person name="Kupper F.C."/>
            <person name="Lang D."/>
            <person name="Le Bail A."/>
            <person name="Leblanc C."/>
            <person name="Lerouge P."/>
            <person name="Lohr M."/>
            <person name="Lopez P.J."/>
            <person name="Martens C."/>
            <person name="Maumus F."/>
            <person name="Michel G."/>
            <person name="Miranda-Saavedra D."/>
            <person name="Morales J."/>
            <person name="Moreau H."/>
            <person name="Motomura T."/>
            <person name="Nagasato C."/>
            <person name="Napoli C.A."/>
            <person name="Nelson D.R."/>
            <person name="Nyvall-Collen P."/>
            <person name="Peters A.F."/>
            <person name="Pommier C."/>
            <person name="Potin P."/>
            <person name="Poulain J."/>
            <person name="Quesneville H."/>
            <person name="Read B."/>
            <person name="Rensing S.A."/>
            <person name="Ritter A."/>
            <person name="Rousvoal S."/>
            <person name="Samanta M."/>
            <person name="Samson G."/>
            <person name="Schroeder D.C."/>
            <person name="Segurens B."/>
            <person name="Strittmatter M."/>
            <person name="Tonon T."/>
            <person name="Tregear J.W."/>
            <person name="Valentin K."/>
            <person name="von Dassow P."/>
            <person name="Yamagishi T."/>
            <person name="Van de Peer Y."/>
            <person name="Wincker P."/>
        </authorList>
    </citation>
    <scope>NUCLEOTIDE SEQUENCE [LARGE SCALE GENOMIC DNA]</scope>
    <source>
        <strain evidence="3">Ec32 / CCAP1310/4</strain>
    </source>
</reference>
<sequence length="487" mass="52386">MSAEFLQRHSSSGELVAFGMLPLKRAWAILGYFYGFMGDTGMFQEYLGLADSFLTDSIERGSTDILPAGFAEIVHHKQTVKAYSGNLDPAHDDSLAARRQHLPEVNPAANEGDLFRYFSQSQTAFEELVFEKACEKSAARRHLSADEPCEEGRCDANPHGNVPQVEEVSDAMVIALKAGLLDFEHLQEAVDRPNIRKGIGGLLINVNLAFQKATNGDTGGALERFGHCVEVFERYPGVCRCMILWCRMSHSLLGALAAIDDSRARELYNRLRDVYNPSRPASFLPAPPLEEWRGTSAFCDDFQCRLFDGIIASQAFSVFSSPPDCTSNYAGLQHEEDDVPVVDEERDGGIAWAGVIPKEVTGSVMVTPCSNGVKPVASPSSWALNQEPAPQTNPPAGSSPSTSHLHRELGRGGASGTAIFNSAVEGCGGGALSGLVGQVPGMSLAWQELRDADGFPDGTGDDTIAEADWLDVSLVMLGAIDENGSAL</sequence>
<evidence type="ECO:0000313" key="3">
    <source>
        <dbReference type="Proteomes" id="UP000002630"/>
    </source>
</evidence>
<evidence type="ECO:0000256" key="1">
    <source>
        <dbReference type="SAM" id="MobiDB-lite"/>
    </source>
</evidence>
<organism evidence="2 3">
    <name type="scientific">Ectocarpus siliculosus</name>
    <name type="common">Brown alga</name>
    <name type="synonym">Conferva siliculosa</name>
    <dbReference type="NCBI Taxonomy" id="2880"/>
    <lineage>
        <taxon>Eukaryota</taxon>
        <taxon>Sar</taxon>
        <taxon>Stramenopiles</taxon>
        <taxon>Ochrophyta</taxon>
        <taxon>PX clade</taxon>
        <taxon>Phaeophyceae</taxon>
        <taxon>Ectocarpales</taxon>
        <taxon>Ectocarpaceae</taxon>
        <taxon>Ectocarpus</taxon>
    </lineage>
</organism>
<dbReference type="AlphaFoldDB" id="D8LU23"/>
<protein>
    <submittedName>
        <fullName evidence="2">Uncharacterized protein</fullName>
    </submittedName>
</protein>
<dbReference type="EMBL" id="FN649171">
    <property type="protein sequence ID" value="CBN75413.1"/>
    <property type="molecule type" value="Genomic_DNA"/>
</dbReference>
<gene>
    <name evidence="2" type="ORF">Esi_0093_0059</name>
</gene>
<accession>D8LU23</accession>
<dbReference type="EMBL" id="FN649757">
    <property type="protein sequence ID" value="CBN75413.1"/>
    <property type="molecule type" value="Genomic_DNA"/>
</dbReference>